<name>A0A8C4RFE9_ERPCA</name>
<reference evidence="2" key="1">
    <citation type="submission" date="2021-06" db="EMBL/GenBank/DDBJ databases">
        <authorList>
            <consortium name="Wellcome Sanger Institute Data Sharing"/>
        </authorList>
    </citation>
    <scope>NUCLEOTIDE SEQUENCE [LARGE SCALE GENOMIC DNA]</scope>
</reference>
<keyword evidence="1" id="KW-0472">Membrane</keyword>
<feature type="transmembrane region" description="Helical" evidence="1">
    <location>
        <begin position="168"/>
        <end position="185"/>
    </location>
</feature>
<evidence type="ECO:0000256" key="1">
    <source>
        <dbReference type="SAM" id="Phobius"/>
    </source>
</evidence>
<sequence length="217" mass="24735">SIWIKKGTDIAYTANVCTLVSSAKWLKQHGLQENKITITQILSQIGFKHKEDYVRILQKPVSSQYAEGLFSQCQKNGEIYNIIATREQLHQIVDLLSKKIQLYEKRLEWLTSGSRQIFGVIQERSITIALDFGITSHSHYKLCCNVVCNVLKEQVSQIARFNLICNHFIYFNDAFLCLLLFAYFIKFSPGCFVCGDLCCSHIHTGILMSSHCPKASC</sequence>
<evidence type="ECO:0000313" key="3">
    <source>
        <dbReference type="Proteomes" id="UP000694620"/>
    </source>
</evidence>
<reference evidence="2" key="3">
    <citation type="submission" date="2025-09" db="UniProtKB">
        <authorList>
            <consortium name="Ensembl"/>
        </authorList>
    </citation>
    <scope>IDENTIFICATION</scope>
</reference>
<proteinExistence type="predicted"/>
<organism evidence="2 3">
    <name type="scientific">Erpetoichthys calabaricus</name>
    <name type="common">Rope fish</name>
    <name type="synonym">Calamoichthys calabaricus</name>
    <dbReference type="NCBI Taxonomy" id="27687"/>
    <lineage>
        <taxon>Eukaryota</taxon>
        <taxon>Metazoa</taxon>
        <taxon>Chordata</taxon>
        <taxon>Craniata</taxon>
        <taxon>Vertebrata</taxon>
        <taxon>Euteleostomi</taxon>
        <taxon>Actinopterygii</taxon>
        <taxon>Polypteriformes</taxon>
        <taxon>Polypteridae</taxon>
        <taxon>Erpetoichthys</taxon>
    </lineage>
</organism>
<reference evidence="2" key="2">
    <citation type="submission" date="2025-08" db="UniProtKB">
        <authorList>
            <consortium name="Ensembl"/>
        </authorList>
    </citation>
    <scope>IDENTIFICATION</scope>
</reference>
<dbReference type="PANTHER" id="PTHR46785">
    <property type="entry name" value="VON WILLEBRAND FACTOR A DOMAIN-CONTAINING PROTEIN 3B"/>
    <property type="match status" value="1"/>
</dbReference>
<accession>A0A8C4RFE9</accession>
<dbReference type="Ensembl" id="ENSECRT00000001369.1">
    <property type="protein sequence ID" value="ENSECRP00000001345.1"/>
    <property type="gene ID" value="ENSECRG00000000937.1"/>
</dbReference>
<dbReference type="PANTHER" id="PTHR46785:SF1">
    <property type="entry name" value="VON WILLEBRAND FACTOR A DOMAIN-CONTAINING PROTEIN 3B"/>
    <property type="match status" value="1"/>
</dbReference>
<keyword evidence="3" id="KW-1185">Reference proteome</keyword>
<keyword evidence="1" id="KW-1133">Transmembrane helix</keyword>
<protein>
    <submittedName>
        <fullName evidence="2">Uncharacterized protein</fullName>
    </submittedName>
</protein>
<dbReference type="GeneTree" id="ENSGT01150000287995"/>
<keyword evidence="1" id="KW-0812">Transmembrane</keyword>
<dbReference type="AlphaFoldDB" id="A0A8C4RFE9"/>
<dbReference type="Proteomes" id="UP000694620">
    <property type="component" value="Chromosome 4"/>
</dbReference>
<evidence type="ECO:0000313" key="2">
    <source>
        <dbReference type="Ensembl" id="ENSECRP00000001345.1"/>
    </source>
</evidence>